<feature type="compositionally biased region" description="Low complexity" evidence="1">
    <location>
        <begin position="137"/>
        <end position="168"/>
    </location>
</feature>
<evidence type="ECO:0000313" key="4">
    <source>
        <dbReference type="Proteomes" id="UP000185469"/>
    </source>
</evidence>
<feature type="compositionally biased region" description="Pro residues" evidence="1">
    <location>
        <begin position="337"/>
        <end position="346"/>
    </location>
</feature>
<feature type="region of interest" description="Disordered" evidence="1">
    <location>
        <begin position="337"/>
        <end position="373"/>
    </location>
</feature>
<keyword evidence="2" id="KW-0472">Membrane</keyword>
<feature type="region of interest" description="Disordered" evidence="1">
    <location>
        <begin position="90"/>
        <end position="168"/>
    </location>
</feature>
<reference evidence="3 4" key="1">
    <citation type="submission" date="2014-08" db="EMBL/GenBank/DDBJ databases">
        <title>Complete genome sequence of Corynebacterium sphenisci CECT 5990(T) (=DSM 44792(T)), isolated from healthy wild penguins.</title>
        <authorList>
            <person name="Ruckert C."/>
            <person name="Albersmeier A."/>
            <person name="Winkler A."/>
            <person name="Kalinowski J."/>
        </authorList>
    </citation>
    <scope>NUCLEOTIDE SEQUENCE [LARGE SCALE GENOMIC DNA]</scope>
    <source>
        <strain evidence="3 4">DSM 44792</strain>
    </source>
</reference>
<gene>
    <name evidence="3" type="ORF">CSPHI_02350</name>
</gene>
<dbReference type="RefSeq" id="WP_075691322.1">
    <property type="nucleotide sequence ID" value="NZ_CP009248.1"/>
</dbReference>
<feature type="compositionally biased region" description="Low complexity" evidence="1">
    <location>
        <begin position="98"/>
        <end position="109"/>
    </location>
</feature>
<proteinExistence type="predicted"/>
<dbReference type="OrthoDB" id="4428138at2"/>
<protein>
    <submittedName>
        <fullName evidence="3">Uncharacterized protein</fullName>
    </submittedName>
</protein>
<name>A0A1L7CWB4_9CORY</name>
<feature type="transmembrane region" description="Helical" evidence="2">
    <location>
        <begin position="240"/>
        <end position="264"/>
    </location>
</feature>
<keyword evidence="2" id="KW-1133">Transmembrane helix</keyword>
<feature type="transmembrane region" description="Helical" evidence="2">
    <location>
        <begin position="276"/>
        <end position="295"/>
    </location>
</feature>
<dbReference type="KEGG" id="csph:CSPHI_02350"/>
<dbReference type="AlphaFoldDB" id="A0A1L7CWB4"/>
<keyword evidence="2" id="KW-0812">Transmembrane</keyword>
<sequence>MTAHYDLYEALGLDRGADCATLGAEINSRLQGLHARGVPAEAPEVQQLLAAGSILGEEGRRGSYDARLGDESAPTMDIPALRALAATGSFPDEEETVAGSRPAGAPSPADESGTAVFGAAADAGPRPGAPTPPPTPQQAAYPAQPAQPQPAFQATPQPQQPGGYAPAYAGPVAPAAPSALSRLLAPVPTAGRVLLGAAATIVVVGALGLIGVLIAVLSALSDSGSDSLVDELYSGIGQVIVAVIAWPLAALFLLAVVIGTGILARALGERTPLTRPAVAAPAIGLALAALVPCLLRFSGWLLTAGLLLLIASVVVAVLSFVGDSGAWLAGRPVAPRPAPAPAPAPYGGPGQPGGFGGPGAAGPGTPAGPQWTN</sequence>
<evidence type="ECO:0000256" key="1">
    <source>
        <dbReference type="SAM" id="MobiDB-lite"/>
    </source>
</evidence>
<feature type="transmembrane region" description="Helical" evidence="2">
    <location>
        <begin position="301"/>
        <end position="321"/>
    </location>
</feature>
<organism evidence="3 4">
    <name type="scientific">Corynebacterium sphenisci DSM 44792</name>
    <dbReference type="NCBI Taxonomy" id="1437874"/>
    <lineage>
        <taxon>Bacteria</taxon>
        <taxon>Bacillati</taxon>
        <taxon>Actinomycetota</taxon>
        <taxon>Actinomycetes</taxon>
        <taxon>Mycobacteriales</taxon>
        <taxon>Corynebacteriaceae</taxon>
        <taxon>Corynebacterium</taxon>
    </lineage>
</organism>
<feature type="compositionally biased region" description="Low complexity" evidence="1">
    <location>
        <begin position="363"/>
        <end position="373"/>
    </location>
</feature>
<evidence type="ECO:0000313" key="3">
    <source>
        <dbReference type="EMBL" id="APT90101.1"/>
    </source>
</evidence>
<accession>A0A1L7CWB4</accession>
<evidence type="ECO:0000256" key="2">
    <source>
        <dbReference type="SAM" id="Phobius"/>
    </source>
</evidence>
<feature type="compositionally biased region" description="Pro residues" evidence="1">
    <location>
        <begin position="127"/>
        <end position="136"/>
    </location>
</feature>
<keyword evidence="4" id="KW-1185">Reference proteome</keyword>
<dbReference type="EMBL" id="CP009248">
    <property type="protein sequence ID" value="APT90101.1"/>
    <property type="molecule type" value="Genomic_DNA"/>
</dbReference>
<dbReference type="Proteomes" id="UP000185469">
    <property type="component" value="Chromosome"/>
</dbReference>
<feature type="transmembrane region" description="Helical" evidence="2">
    <location>
        <begin position="193"/>
        <end position="220"/>
    </location>
</feature>
<feature type="compositionally biased region" description="Gly residues" evidence="1">
    <location>
        <begin position="347"/>
        <end position="362"/>
    </location>
</feature>
<dbReference type="STRING" id="1437874.CSPHI_02350"/>